<evidence type="ECO:0000259" key="1">
    <source>
        <dbReference type="Pfam" id="PF19054"/>
    </source>
</evidence>
<dbReference type="InterPro" id="IPR043917">
    <property type="entry name" value="DUF5753"/>
</dbReference>
<accession>A0ABP7ISC1</accession>
<protein>
    <submittedName>
        <fullName evidence="2">Helix-turn-helix transcriptional regulator</fullName>
    </submittedName>
</protein>
<sequence length="299" mass="33171">MKGDAVRENPTILRIRLGAELRELRDRLGLSLDAASKALTAGDHDISVSKLSRLENGKGAIRLHDIRCLLDLYKVGSDAQRDLLLRMAREAKAAAPAAWWTDYESVLPSGLSTYVGLEAGAGRLLTFTLTLIEGLLQTEDYARALIQAWLPTDPPETIERLVQLRMQRQNVLITDPKLELITVMDEAALRRPIGGGTTMRSQLHHVLDVCEKLPNVSVQVIPLSKGAYGPQHGMFTLIEPRDPADKSVAYVDSMGGNLYMQRPDQISRFRTMFGRLQAMALDPHESLNVIRTAAEETRP</sequence>
<evidence type="ECO:0000313" key="2">
    <source>
        <dbReference type="EMBL" id="GAA3825677.1"/>
    </source>
</evidence>
<comment type="caution">
    <text evidence="2">The sequence shown here is derived from an EMBL/GenBank/DDBJ whole genome shotgun (WGS) entry which is preliminary data.</text>
</comment>
<reference evidence="3" key="1">
    <citation type="journal article" date="2019" name="Int. J. Syst. Evol. Microbiol.">
        <title>The Global Catalogue of Microorganisms (GCM) 10K type strain sequencing project: providing services to taxonomists for standard genome sequencing and annotation.</title>
        <authorList>
            <consortium name="The Broad Institute Genomics Platform"/>
            <consortium name="The Broad Institute Genome Sequencing Center for Infectious Disease"/>
            <person name="Wu L."/>
            <person name="Ma J."/>
        </authorList>
    </citation>
    <scope>NUCLEOTIDE SEQUENCE [LARGE SCALE GENOMIC DNA]</scope>
    <source>
        <strain evidence="3">JCM 16908</strain>
    </source>
</reference>
<keyword evidence="3" id="KW-1185">Reference proteome</keyword>
<feature type="domain" description="DUF5753" evidence="1">
    <location>
        <begin position="112"/>
        <end position="291"/>
    </location>
</feature>
<proteinExistence type="predicted"/>
<name>A0ABP7ISC1_9ACTN</name>
<dbReference type="CDD" id="cd00093">
    <property type="entry name" value="HTH_XRE"/>
    <property type="match status" value="1"/>
</dbReference>
<organism evidence="2 3">
    <name type="scientific">Sphaerisporangium flaviroseum</name>
    <dbReference type="NCBI Taxonomy" id="509199"/>
    <lineage>
        <taxon>Bacteria</taxon>
        <taxon>Bacillati</taxon>
        <taxon>Actinomycetota</taxon>
        <taxon>Actinomycetes</taxon>
        <taxon>Streptosporangiales</taxon>
        <taxon>Streptosporangiaceae</taxon>
        <taxon>Sphaerisporangium</taxon>
    </lineage>
</organism>
<dbReference type="Gene3D" id="1.10.260.40">
    <property type="entry name" value="lambda repressor-like DNA-binding domains"/>
    <property type="match status" value="1"/>
</dbReference>
<dbReference type="InterPro" id="IPR001387">
    <property type="entry name" value="Cro/C1-type_HTH"/>
</dbReference>
<dbReference type="InterPro" id="IPR010982">
    <property type="entry name" value="Lambda_DNA-bd_dom_sf"/>
</dbReference>
<dbReference type="Proteomes" id="UP001500888">
    <property type="component" value="Unassembled WGS sequence"/>
</dbReference>
<dbReference type="EMBL" id="BAAAZR010000020">
    <property type="protein sequence ID" value="GAA3825677.1"/>
    <property type="molecule type" value="Genomic_DNA"/>
</dbReference>
<dbReference type="Pfam" id="PF19054">
    <property type="entry name" value="DUF5753"/>
    <property type="match status" value="1"/>
</dbReference>
<dbReference type="SUPFAM" id="SSF47413">
    <property type="entry name" value="lambda repressor-like DNA-binding domains"/>
    <property type="match status" value="1"/>
</dbReference>
<gene>
    <name evidence="2" type="ORF">GCM10022226_53040</name>
</gene>
<evidence type="ECO:0000313" key="3">
    <source>
        <dbReference type="Proteomes" id="UP001500888"/>
    </source>
</evidence>
<dbReference type="Pfam" id="PF13560">
    <property type="entry name" value="HTH_31"/>
    <property type="match status" value="1"/>
</dbReference>